<dbReference type="Gene3D" id="3.20.20.140">
    <property type="entry name" value="Metal-dependent hydrolases"/>
    <property type="match status" value="1"/>
</dbReference>
<dbReference type="Proteomes" id="UP001519887">
    <property type="component" value="Unassembled WGS sequence"/>
</dbReference>
<comment type="caution">
    <text evidence="5">The sequence shown here is derived from an EMBL/GenBank/DDBJ whole genome shotgun (WGS) entry which is preliminary data.</text>
</comment>
<dbReference type="Pfam" id="PF06725">
    <property type="entry name" value="3D"/>
    <property type="match status" value="1"/>
</dbReference>
<dbReference type="PANTHER" id="PTHR46124">
    <property type="entry name" value="D-AMINOACYL-TRNA DEACYLASE"/>
    <property type="match status" value="1"/>
</dbReference>
<dbReference type="EMBL" id="JAHZIK010000307">
    <property type="protein sequence ID" value="MBW7455126.1"/>
    <property type="molecule type" value="Genomic_DNA"/>
</dbReference>
<dbReference type="PROSITE" id="PS01137">
    <property type="entry name" value="TATD_1"/>
    <property type="match status" value="1"/>
</dbReference>
<keyword evidence="3" id="KW-0472">Membrane</keyword>
<feature type="transmembrane region" description="Helical" evidence="3">
    <location>
        <begin position="138"/>
        <end position="159"/>
    </location>
</feature>
<organism evidence="5 6">
    <name type="scientific">Paenibacillus sepulcri</name>
    <dbReference type="NCBI Taxonomy" id="359917"/>
    <lineage>
        <taxon>Bacteria</taxon>
        <taxon>Bacillati</taxon>
        <taxon>Bacillota</taxon>
        <taxon>Bacilli</taxon>
        <taxon>Bacillales</taxon>
        <taxon>Paenibacillaceae</taxon>
        <taxon>Paenibacillus</taxon>
    </lineage>
</organism>
<dbReference type="Gene3D" id="2.40.40.10">
    <property type="entry name" value="RlpA-like domain"/>
    <property type="match status" value="1"/>
</dbReference>
<dbReference type="Pfam" id="PF07501">
    <property type="entry name" value="G5"/>
    <property type="match status" value="1"/>
</dbReference>
<dbReference type="CDD" id="cd14667">
    <property type="entry name" value="3D_containing_proteins"/>
    <property type="match status" value="1"/>
</dbReference>
<evidence type="ECO:0000259" key="4">
    <source>
        <dbReference type="PROSITE" id="PS51109"/>
    </source>
</evidence>
<feature type="domain" description="G5" evidence="4">
    <location>
        <begin position="273"/>
        <end position="353"/>
    </location>
</feature>
<accession>A0ABS7C2L4</accession>
<dbReference type="CDD" id="cd01310">
    <property type="entry name" value="TatD_DNAse"/>
    <property type="match status" value="1"/>
</dbReference>
<evidence type="ECO:0000256" key="1">
    <source>
        <dbReference type="ARBA" id="ARBA00022729"/>
    </source>
</evidence>
<keyword evidence="2 5" id="KW-0378">Hydrolase</keyword>
<dbReference type="PANTHER" id="PTHR46124:SF2">
    <property type="entry name" value="D-AMINOACYL-TRNA DEACYLASE"/>
    <property type="match status" value="1"/>
</dbReference>
<dbReference type="Pfam" id="PF01026">
    <property type="entry name" value="TatD_DNase"/>
    <property type="match status" value="1"/>
</dbReference>
<keyword evidence="3" id="KW-0812">Transmembrane</keyword>
<reference evidence="5 6" key="1">
    <citation type="submission" date="2021-07" db="EMBL/GenBank/DDBJ databases">
        <title>Paenibacillus radiodurans sp. nov., isolated from the southeastern edge of Tengger Desert.</title>
        <authorList>
            <person name="Zhang G."/>
        </authorList>
    </citation>
    <scope>NUCLEOTIDE SEQUENCE [LARGE SCALE GENOMIC DNA]</scope>
    <source>
        <strain evidence="5 6">CCM 7311</strain>
    </source>
</reference>
<proteinExistence type="predicted"/>
<dbReference type="InterPro" id="IPR007137">
    <property type="entry name" value="DUF348"/>
</dbReference>
<keyword evidence="3" id="KW-1133">Transmembrane helix</keyword>
<keyword evidence="6" id="KW-1185">Reference proteome</keyword>
<evidence type="ECO:0000256" key="3">
    <source>
        <dbReference type="SAM" id="Phobius"/>
    </source>
</evidence>
<dbReference type="InterPro" id="IPR036908">
    <property type="entry name" value="RlpA-like_sf"/>
</dbReference>
<evidence type="ECO:0000313" key="5">
    <source>
        <dbReference type="EMBL" id="MBW7455126.1"/>
    </source>
</evidence>
<dbReference type="SUPFAM" id="SSF50685">
    <property type="entry name" value="Barwin-like endoglucanases"/>
    <property type="match status" value="1"/>
</dbReference>
<dbReference type="SUPFAM" id="SSF51556">
    <property type="entry name" value="Metallo-dependent hydrolases"/>
    <property type="match status" value="1"/>
</dbReference>
<dbReference type="InterPro" id="IPR032466">
    <property type="entry name" value="Metal_Hydrolase"/>
</dbReference>
<dbReference type="InterPro" id="IPR059180">
    <property type="entry name" value="3D_YorM"/>
</dbReference>
<evidence type="ECO:0000313" key="6">
    <source>
        <dbReference type="Proteomes" id="UP001519887"/>
    </source>
</evidence>
<dbReference type="InterPro" id="IPR018228">
    <property type="entry name" value="DNase_TatD-rel_CS"/>
</dbReference>
<gene>
    <name evidence="5" type="ORF">K0U00_13885</name>
</gene>
<dbReference type="Pfam" id="PF03990">
    <property type="entry name" value="DUF348"/>
    <property type="match status" value="2"/>
</dbReference>
<sequence length="490" mass="54410">MLIDTHTHLDSKQFDEDRAEVIERARAAGISRIINIGFDRETIPTTMALAEQYDFIYAIVGWHPVESIHMLPGDLDWIASLCDHPKVVGIGEIGLDYHWDTSPKDVQQRVFREQIQLARQKKMPISIHNREAHEDVRLILLSALISIAMTFMFLVLLYGTADKHVSVVVNGQETIVSTKQWVLQRLLDEQAITIGQYDKVSLPLNGGIKDGDRIVIDQAVPVHVKADGKVRTLYTTERTVKAVIDQSDILIRSQDKVWPALEDRVKSNMSVTVTRIEKKISEKAYTVPFSVVKKEDPKLEQGKQKLIQNGNEGKVVKQFENVYADGVLVSQTMVTKLTKAESVDKVVAVGTKKPETNVVTLSAKAGSSTVTTKRGDKLKPKQILKNVTLTAYAAGVSSTGKSKSHPQYGITASGATVQEGRTIAVDPKVIPIGWWVYIEGIGFRRAEDTGSAVKGKKIDVYFESESYAEKFGLKRGYTVYVLGPNKPEAI</sequence>
<name>A0ABS7C2L4_9BACL</name>
<dbReference type="PROSITE" id="PS01090">
    <property type="entry name" value="TATD_2"/>
    <property type="match status" value="1"/>
</dbReference>
<evidence type="ECO:0000256" key="2">
    <source>
        <dbReference type="ARBA" id="ARBA00022801"/>
    </source>
</evidence>
<dbReference type="SMART" id="SM01208">
    <property type="entry name" value="G5"/>
    <property type="match status" value="1"/>
</dbReference>
<dbReference type="InterPro" id="IPR001130">
    <property type="entry name" value="TatD-like"/>
</dbReference>
<dbReference type="Gene3D" id="2.20.230.10">
    <property type="entry name" value="Resuscitation-promoting factor rpfb"/>
    <property type="match status" value="1"/>
</dbReference>
<dbReference type="GO" id="GO:0016787">
    <property type="term" value="F:hydrolase activity"/>
    <property type="evidence" value="ECO:0007669"/>
    <property type="project" value="UniProtKB-KW"/>
</dbReference>
<keyword evidence="1" id="KW-0732">Signal</keyword>
<dbReference type="InterPro" id="IPR011098">
    <property type="entry name" value="G5_dom"/>
</dbReference>
<dbReference type="PROSITE" id="PS51109">
    <property type="entry name" value="G5"/>
    <property type="match status" value="1"/>
</dbReference>
<protein>
    <submittedName>
        <fullName evidence="5">TatD family hydrolase</fullName>
    </submittedName>
</protein>
<dbReference type="InterPro" id="IPR010611">
    <property type="entry name" value="3D_dom"/>
</dbReference>